<name>W7U9E4_9STRA</name>
<evidence type="ECO:0000256" key="1">
    <source>
        <dbReference type="SAM" id="MobiDB-lite"/>
    </source>
</evidence>
<evidence type="ECO:0000313" key="4">
    <source>
        <dbReference type="Proteomes" id="UP000019335"/>
    </source>
</evidence>
<dbReference type="InterPro" id="IPR011604">
    <property type="entry name" value="PDDEXK-like_dom_sf"/>
</dbReference>
<dbReference type="EMBL" id="AZIL01000126">
    <property type="protein sequence ID" value="EWM29569.1"/>
    <property type="molecule type" value="Genomic_DNA"/>
</dbReference>
<organism evidence="3 4">
    <name type="scientific">Nannochloropsis gaditana</name>
    <dbReference type="NCBI Taxonomy" id="72520"/>
    <lineage>
        <taxon>Eukaryota</taxon>
        <taxon>Sar</taxon>
        <taxon>Stramenopiles</taxon>
        <taxon>Ochrophyta</taxon>
        <taxon>Eustigmatophyceae</taxon>
        <taxon>Eustigmatales</taxon>
        <taxon>Monodopsidaceae</taxon>
        <taxon>Nannochloropsis</taxon>
    </lineage>
</organism>
<accession>W7U9E4</accession>
<evidence type="ECO:0000259" key="2">
    <source>
        <dbReference type="Pfam" id="PF12705"/>
    </source>
</evidence>
<proteinExistence type="predicted"/>
<dbReference type="OrthoDB" id="203630at2759"/>
<reference evidence="3 4" key="1">
    <citation type="journal article" date="2014" name="Mol. Plant">
        <title>Chromosome Scale Genome Assembly and Transcriptome Profiling of Nannochloropsis gaditana in Nitrogen Depletion.</title>
        <authorList>
            <person name="Corteggiani Carpinelli E."/>
            <person name="Telatin A."/>
            <person name="Vitulo N."/>
            <person name="Forcato C."/>
            <person name="D'Angelo M."/>
            <person name="Schiavon R."/>
            <person name="Vezzi A."/>
            <person name="Giacometti G.M."/>
            <person name="Morosinotto T."/>
            <person name="Valle G."/>
        </authorList>
    </citation>
    <scope>NUCLEOTIDE SEQUENCE [LARGE SCALE GENOMIC DNA]</scope>
    <source>
        <strain evidence="3 4">B-31</strain>
    </source>
</reference>
<feature type="region of interest" description="Disordered" evidence="1">
    <location>
        <begin position="87"/>
        <end position="133"/>
    </location>
</feature>
<dbReference type="Gene3D" id="3.90.320.10">
    <property type="match status" value="1"/>
</dbReference>
<dbReference type="InterPro" id="IPR038726">
    <property type="entry name" value="PDDEXK_AddAB-type"/>
</dbReference>
<gene>
    <name evidence="3" type="ORF">Naga_100006g31</name>
</gene>
<dbReference type="Pfam" id="PF12705">
    <property type="entry name" value="PDDEXK_1"/>
    <property type="match status" value="1"/>
</dbReference>
<dbReference type="Proteomes" id="UP000019335">
    <property type="component" value="Chromosome 2"/>
</dbReference>
<evidence type="ECO:0000313" key="3">
    <source>
        <dbReference type="EMBL" id="EWM29569.1"/>
    </source>
</evidence>
<keyword evidence="4" id="KW-1185">Reference proteome</keyword>
<feature type="domain" description="PD-(D/E)XK endonuclease-like" evidence="2">
    <location>
        <begin position="147"/>
        <end position="398"/>
    </location>
</feature>
<protein>
    <recommendedName>
        <fullName evidence="2">PD-(D/E)XK endonuclease-like domain-containing protein</fullName>
    </recommendedName>
</protein>
<comment type="caution">
    <text evidence="3">The sequence shown here is derived from an EMBL/GenBank/DDBJ whole genome shotgun (WGS) entry which is preliminary data.</text>
</comment>
<sequence length="437" mass="48395">MSRRPAALITPPSASSGHILPHIYHPCPWRRVRMLSTRRAGLGGLSTMFLFNTVRAFLALPSSICPPTSQPYIPSIRSRSMGSAIVSMPRPTSTPSSTPAHTIKMATSSPSTPNPAPPAGIQATTRPRSDTIDPSAYIAPSVGLPTTVSPSSLGDFKTCPRLYRFRHLEKIPEPPSEVMVRGSMVHDALDELFSQPPEKRSKEVLHDIFRAVWLKRRDKYLELFPSTEDQRAFGMAGLKLLSNYLKVETPAEQEPLMREFRMRVPFPDGPSVTGILDRVDVEPGSGEWVVVDYKTGKAPALKYSDAVNERIMNDKFFQLKVYALLLEQVKQRTPTRLKLIYLDGPTVMSMRLRREDLAETKTELLGLWERIVGAWKADSFPATPGKLCEWCSFKSICPAWNFTREEGGEVEGMKSVGGVEGDAWVAGRDAKGGVAQG</sequence>
<dbReference type="AlphaFoldDB" id="W7U9E4"/>